<name>A0AC34GSA7_9BILA</name>
<evidence type="ECO:0000313" key="1">
    <source>
        <dbReference type="Proteomes" id="UP000887579"/>
    </source>
</evidence>
<accession>A0AC34GSA7</accession>
<dbReference type="Proteomes" id="UP000887579">
    <property type="component" value="Unplaced"/>
</dbReference>
<protein>
    <submittedName>
        <fullName evidence="2">Uncharacterized protein</fullName>
    </submittedName>
</protein>
<proteinExistence type="predicted"/>
<reference evidence="2" key="1">
    <citation type="submission" date="2022-11" db="UniProtKB">
        <authorList>
            <consortium name="WormBaseParasite"/>
        </authorList>
    </citation>
    <scope>IDENTIFICATION</scope>
</reference>
<sequence>MVLEEEERRSHSNQHHHHHGRHENQLDSDPANPDPSLVAILRGLEERVKERRENLANIRNQRADLEFKLRGLQDEKMTLDGAIAEAKMGEELVREKESQINAAFMKLSDGRRKSDSASLINKTLILGQELFSLLLRDSTIEETARKALETRVARIEIETAKKGEERHELQERFLTLQAECQAGLKQNQFVYDEIHVLQKRIESSDAQVSILTEWKKSLENQIKNVRAAVKQRQNNVPDPIALSSKDTEDNSLQKVKIVEEKILPHGDEIRLSQDNGDDVSTNDGKDGDNESILQEKSEDKLLHHDDEKPLSPNIDGSTNDGDSKSALQESHLPNRFVNRDNECVDVNAAESALKNIHSGEQHAVNAPGCTSDAIQNVKHTVKDCADNNTVGNKPNCESTSDTEDESLLTMQTSRSVLLNRSLNSESDVEINSDGDETSQSTAKTTNAKTAPFDNVLTRLHDVKNIQIPTATFSTASTKKPSEFEVGHEDFPTEISKTDLSKKVSKKDEEKEEKE</sequence>
<organism evidence="1 2">
    <name type="scientific">Panagrolaimus sp. ES5</name>
    <dbReference type="NCBI Taxonomy" id="591445"/>
    <lineage>
        <taxon>Eukaryota</taxon>
        <taxon>Metazoa</taxon>
        <taxon>Ecdysozoa</taxon>
        <taxon>Nematoda</taxon>
        <taxon>Chromadorea</taxon>
        <taxon>Rhabditida</taxon>
        <taxon>Tylenchina</taxon>
        <taxon>Panagrolaimomorpha</taxon>
        <taxon>Panagrolaimoidea</taxon>
        <taxon>Panagrolaimidae</taxon>
        <taxon>Panagrolaimus</taxon>
    </lineage>
</organism>
<evidence type="ECO:0000313" key="2">
    <source>
        <dbReference type="WBParaSite" id="ES5_v2.g7534.t1"/>
    </source>
</evidence>
<dbReference type="WBParaSite" id="ES5_v2.g7534.t1">
    <property type="protein sequence ID" value="ES5_v2.g7534.t1"/>
    <property type="gene ID" value="ES5_v2.g7534"/>
</dbReference>